<evidence type="ECO:0000256" key="9">
    <source>
        <dbReference type="SAM" id="Phobius"/>
    </source>
</evidence>
<dbReference type="PANTHER" id="PTHR42718">
    <property type="entry name" value="MAJOR FACILITATOR SUPERFAMILY MULTIDRUG TRANSPORTER MFSC"/>
    <property type="match status" value="1"/>
</dbReference>
<feature type="transmembrane region" description="Helical" evidence="9">
    <location>
        <begin position="372"/>
        <end position="398"/>
    </location>
</feature>
<feature type="transmembrane region" description="Helical" evidence="9">
    <location>
        <begin position="410"/>
        <end position="432"/>
    </location>
</feature>
<evidence type="ECO:0000256" key="1">
    <source>
        <dbReference type="ARBA" id="ARBA00004651"/>
    </source>
</evidence>
<feature type="transmembrane region" description="Helical" evidence="9">
    <location>
        <begin position="27"/>
        <end position="49"/>
    </location>
</feature>
<dbReference type="Proteomes" id="UP001500016">
    <property type="component" value="Unassembled WGS sequence"/>
</dbReference>
<keyword evidence="6 9" id="KW-1133">Transmembrane helix</keyword>
<evidence type="ECO:0000256" key="3">
    <source>
        <dbReference type="ARBA" id="ARBA00022448"/>
    </source>
</evidence>
<dbReference type="InterPro" id="IPR011701">
    <property type="entry name" value="MFS"/>
</dbReference>
<comment type="subcellular location">
    <subcellularLocation>
        <location evidence="1">Cell membrane</location>
        <topology evidence="1">Multi-pass membrane protein</topology>
    </subcellularLocation>
</comment>
<evidence type="ECO:0000313" key="11">
    <source>
        <dbReference type="EMBL" id="GAA2083787.1"/>
    </source>
</evidence>
<keyword evidence="8" id="KW-0046">Antibiotic resistance</keyword>
<evidence type="ECO:0000256" key="8">
    <source>
        <dbReference type="ARBA" id="ARBA00023251"/>
    </source>
</evidence>
<feature type="transmembrane region" description="Helical" evidence="9">
    <location>
        <begin position="179"/>
        <end position="201"/>
    </location>
</feature>
<keyword evidence="12" id="KW-1185">Reference proteome</keyword>
<comment type="similarity">
    <text evidence="2">Belongs to the major facilitator superfamily. EmrB family.</text>
</comment>
<dbReference type="NCBIfam" id="TIGR00711">
    <property type="entry name" value="efflux_EmrB"/>
    <property type="match status" value="1"/>
</dbReference>
<feature type="transmembrane region" description="Helical" evidence="9">
    <location>
        <begin position="61"/>
        <end position="81"/>
    </location>
</feature>
<proteinExistence type="inferred from homology"/>
<evidence type="ECO:0000256" key="2">
    <source>
        <dbReference type="ARBA" id="ARBA00008537"/>
    </source>
</evidence>
<dbReference type="CDD" id="cd17503">
    <property type="entry name" value="MFS_LmrB_MDR_like"/>
    <property type="match status" value="1"/>
</dbReference>
<dbReference type="Gene3D" id="1.20.1250.20">
    <property type="entry name" value="MFS general substrate transporter like domains"/>
    <property type="match status" value="1"/>
</dbReference>
<comment type="caution">
    <text evidence="11">The sequence shown here is derived from an EMBL/GenBank/DDBJ whole genome shotgun (WGS) entry which is preliminary data.</text>
</comment>
<dbReference type="InterPro" id="IPR004638">
    <property type="entry name" value="EmrB-like"/>
</dbReference>
<dbReference type="EMBL" id="BAAAPE010000011">
    <property type="protein sequence ID" value="GAA2083787.1"/>
    <property type="molecule type" value="Genomic_DNA"/>
</dbReference>
<dbReference type="PANTHER" id="PTHR42718:SF9">
    <property type="entry name" value="MAJOR FACILITATOR SUPERFAMILY MULTIDRUG TRANSPORTER MFSC"/>
    <property type="match status" value="1"/>
</dbReference>
<dbReference type="SUPFAM" id="SSF103473">
    <property type="entry name" value="MFS general substrate transporter"/>
    <property type="match status" value="1"/>
</dbReference>
<evidence type="ECO:0000259" key="10">
    <source>
        <dbReference type="PROSITE" id="PS50850"/>
    </source>
</evidence>
<evidence type="ECO:0000256" key="5">
    <source>
        <dbReference type="ARBA" id="ARBA00022692"/>
    </source>
</evidence>
<feature type="transmembrane region" description="Helical" evidence="9">
    <location>
        <begin position="452"/>
        <end position="470"/>
    </location>
</feature>
<protein>
    <submittedName>
        <fullName evidence="11">MDR family MFS transporter</fullName>
    </submittedName>
</protein>
<evidence type="ECO:0000256" key="7">
    <source>
        <dbReference type="ARBA" id="ARBA00023136"/>
    </source>
</evidence>
<keyword evidence="3" id="KW-0813">Transport</keyword>
<feature type="transmembrane region" description="Helical" evidence="9">
    <location>
        <begin position="245"/>
        <end position="265"/>
    </location>
</feature>
<dbReference type="Pfam" id="PF07690">
    <property type="entry name" value="MFS_1"/>
    <property type="match status" value="1"/>
</dbReference>
<keyword evidence="7 9" id="KW-0472">Membrane</keyword>
<keyword evidence="5 9" id="KW-0812">Transmembrane</keyword>
<dbReference type="PROSITE" id="PS50850">
    <property type="entry name" value="MFS"/>
    <property type="match status" value="1"/>
</dbReference>
<sequence>MSASDAASSAPAADEGSTRFPPLLRRVVLVTVLGSIMSFLDATIVNVALQSLSQHMDASLATIQWVVTAYLLGLAAVIPVSGWAATRFGAKQMYVLSIALFTLASLACGLAQNAGQLIAFRAVQGAAGGLTLPIAQMITVRTAGPARLARVMSVSGIPTLLAPVFGPALGGLLLEHASWHWIFFVNVPIGVLTVVLAQRMIPADEGRRAAGKLDVPGLAAVSLGFVALTYGLAQIGSKGRADSPAVLASLAVGALLIAGFVLYALRAERPLVDVRLFKNKLYSAAQLTNFCLGSAVFGSIILMPLYFQTVRGEDPTATGLLLIPQGIGAGLAMVMSARLVEKLGAGLTACAGGVVSIVATVPFMMIGSGTSYWLLGAAMVARGFGIGACTIPATTAAYRAVPPTGVNDATVQIGVLQRVGGSTGTALFAVVLQDRLTSATGHAGQAAAFGTAFWWVLGAAALATVPTLLLTSAERRAAKAAVPQPA</sequence>
<evidence type="ECO:0000256" key="6">
    <source>
        <dbReference type="ARBA" id="ARBA00022989"/>
    </source>
</evidence>
<name>A0ABP5HRV3_9ACTN</name>
<feature type="transmembrane region" description="Helical" evidence="9">
    <location>
        <begin position="286"/>
        <end position="307"/>
    </location>
</feature>
<feature type="transmembrane region" description="Helical" evidence="9">
    <location>
        <begin position="213"/>
        <end position="233"/>
    </location>
</feature>
<feature type="transmembrane region" description="Helical" evidence="9">
    <location>
        <begin position="93"/>
        <end position="112"/>
    </location>
</feature>
<evidence type="ECO:0000313" key="12">
    <source>
        <dbReference type="Proteomes" id="UP001500016"/>
    </source>
</evidence>
<dbReference type="InterPro" id="IPR020846">
    <property type="entry name" value="MFS_dom"/>
</dbReference>
<dbReference type="RefSeq" id="WP_344530833.1">
    <property type="nucleotide sequence ID" value="NZ_BAAAPE010000011.1"/>
</dbReference>
<evidence type="ECO:0000256" key="4">
    <source>
        <dbReference type="ARBA" id="ARBA00022475"/>
    </source>
</evidence>
<keyword evidence="4" id="KW-1003">Cell membrane</keyword>
<reference evidence="12" key="1">
    <citation type="journal article" date="2019" name="Int. J. Syst. Evol. Microbiol.">
        <title>The Global Catalogue of Microorganisms (GCM) 10K type strain sequencing project: providing services to taxonomists for standard genome sequencing and annotation.</title>
        <authorList>
            <consortium name="The Broad Institute Genomics Platform"/>
            <consortium name="The Broad Institute Genome Sequencing Center for Infectious Disease"/>
            <person name="Wu L."/>
            <person name="Ma J."/>
        </authorList>
    </citation>
    <scope>NUCLEOTIDE SEQUENCE [LARGE SCALE GENOMIC DNA]</scope>
    <source>
        <strain evidence="12">JCM 15478</strain>
    </source>
</reference>
<organism evidence="11 12">
    <name type="scientific">Streptomyces albiaxialis</name>
    <dbReference type="NCBI Taxonomy" id="329523"/>
    <lineage>
        <taxon>Bacteria</taxon>
        <taxon>Bacillati</taxon>
        <taxon>Actinomycetota</taxon>
        <taxon>Actinomycetes</taxon>
        <taxon>Kitasatosporales</taxon>
        <taxon>Streptomycetaceae</taxon>
        <taxon>Streptomyces</taxon>
    </lineage>
</organism>
<feature type="domain" description="Major facilitator superfamily (MFS) profile" evidence="10">
    <location>
        <begin position="27"/>
        <end position="475"/>
    </location>
</feature>
<feature type="transmembrane region" description="Helical" evidence="9">
    <location>
        <begin position="347"/>
        <end position="366"/>
    </location>
</feature>
<accession>A0ABP5HRV3</accession>
<gene>
    <name evidence="11" type="ORF">GCM10009801_44460</name>
</gene>
<dbReference type="InterPro" id="IPR036259">
    <property type="entry name" value="MFS_trans_sf"/>
</dbReference>
<feature type="transmembrane region" description="Helical" evidence="9">
    <location>
        <begin position="319"/>
        <end position="340"/>
    </location>
</feature>
<feature type="transmembrane region" description="Helical" evidence="9">
    <location>
        <begin position="118"/>
        <end position="139"/>
    </location>
</feature>
<dbReference type="Gene3D" id="1.20.1720.10">
    <property type="entry name" value="Multidrug resistance protein D"/>
    <property type="match status" value="1"/>
</dbReference>
<feature type="transmembrane region" description="Helical" evidence="9">
    <location>
        <begin position="151"/>
        <end position="173"/>
    </location>
</feature>